<protein>
    <recommendedName>
        <fullName evidence="7">Clathrin light chain</fullName>
    </recommendedName>
</protein>
<evidence type="ECO:0000313" key="10">
    <source>
        <dbReference type="EMBL" id="KAJ7968531.1"/>
    </source>
</evidence>
<dbReference type="KEGG" id="qsa:O6P43_012622"/>
<dbReference type="Pfam" id="PF01086">
    <property type="entry name" value="Clathrin_lg_ch"/>
    <property type="match status" value="1"/>
</dbReference>
<evidence type="ECO:0000256" key="8">
    <source>
        <dbReference type="SAM" id="Coils"/>
    </source>
</evidence>
<evidence type="ECO:0000256" key="1">
    <source>
        <dbReference type="ARBA" id="ARBA00003913"/>
    </source>
</evidence>
<evidence type="ECO:0000256" key="7">
    <source>
        <dbReference type="RuleBase" id="RU363137"/>
    </source>
</evidence>
<evidence type="ECO:0000256" key="9">
    <source>
        <dbReference type="SAM" id="MobiDB-lite"/>
    </source>
</evidence>
<dbReference type="GO" id="GO:0030130">
    <property type="term" value="C:clathrin coat of trans-Golgi network vesicle"/>
    <property type="evidence" value="ECO:0007669"/>
    <property type="project" value="InterPro"/>
</dbReference>
<evidence type="ECO:0000256" key="3">
    <source>
        <dbReference type="ARBA" id="ARBA00005263"/>
    </source>
</evidence>
<dbReference type="GO" id="GO:0006886">
    <property type="term" value="P:intracellular protein transport"/>
    <property type="evidence" value="ECO:0007669"/>
    <property type="project" value="InterPro"/>
</dbReference>
<evidence type="ECO:0000256" key="6">
    <source>
        <dbReference type="ARBA" id="ARBA00023329"/>
    </source>
</evidence>
<keyword evidence="4 7" id="KW-0472">Membrane</keyword>
<feature type="compositionally biased region" description="Basic and acidic residues" evidence="9">
    <location>
        <begin position="271"/>
        <end position="288"/>
    </location>
</feature>
<feature type="compositionally biased region" description="Basic residues" evidence="9">
    <location>
        <begin position="249"/>
        <end position="260"/>
    </location>
</feature>
<keyword evidence="6 7" id="KW-0968">Cytoplasmic vesicle</keyword>
<comment type="subcellular location">
    <subcellularLocation>
        <location evidence="2 7">Cytoplasmic vesicle membrane</location>
        <topology evidence="2 7">Peripheral membrane protein</topology>
        <orientation evidence="2 7">Cytoplasmic side</orientation>
    </subcellularLocation>
    <subcellularLocation>
        <location evidence="7">Membrane</location>
        <location evidence="7">Coated pit</location>
        <topology evidence="7">Peripheral membrane protein</topology>
        <orientation evidence="7">Cytoplasmic side</orientation>
    </subcellularLocation>
    <text evidence="7">Cytoplasmic face of coated pits and vesicles.</text>
</comment>
<feature type="region of interest" description="Disordered" evidence="9">
    <location>
        <begin position="85"/>
        <end position="125"/>
    </location>
</feature>
<feature type="compositionally biased region" description="Pro residues" evidence="9">
    <location>
        <begin position="261"/>
        <end position="270"/>
    </location>
</feature>
<reference evidence="10" key="1">
    <citation type="journal article" date="2023" name="Science">
        <title>Elucidation of the pathway for biosynthesis of saponin adjuvants from the soapbark tree.</title>
        <authorList>
            <person name="Reed J."/>
            <person name="Orme A."/>
            <person name="El-Demerdash A."/>
            <person name="Owen C."/>
            <person name="Martin L.B.B."/>
            <person name="Misra R.C."/>
            <person name="Kikuchi S."/>
            <person name="Rejzek M."/>
            <person name="Martin A.C."/>
            <person name="Harkess A."/>
            <person name="Leebens-Mack J."/>
            <person name="Louveau T."/>
            <person name="Stephenson M.J."/>
            <person name="Osbourn A."/>
        </authorList>
    </citation>
    <scope>NUCLEOTIDE SEQUENCE</scope>
    <source>
        <strain evidence="10">S10</strain>
    </source>
</reference>
<dbReference type="AlphaFoldDB" id="A0AAD7PUC4"/>
<proteinExistence type="inferred from homology"/>
<comment type="caution">
    <text evidence="10">The sequence shown here is derived from an EMBL/GenBank/DDBJ whole genome shotgun (WGS) entry which is preliminary data.</text>
</comment>
<dbReference type="InterPro" id="IPR000996">
    <property type="entry name" value="Clathrin_L-chain"/>
</dbReference>
<dbReference type="PANTHER" id="PTHR10639">
    <property type="entry name" value="CLATHRIN LIGHT CHAIN"/>
    <property type="match status" value="1"/>
</dbReference>
<dbReference type="Proteomes" id="UP001163823">
    <property type="component" value="Chromosome 5"/>
</dbReference>
<feature type="compositionally biased region" description="Basic and acidic residues" evidence="9">
    <location>
        <begin position="215"/>
        <end position="230"/>
    </location>
</feature>
<dbReference type="EMBL" id="JARAOO010000005">
    <property type="protein sequence ID" value="KAJ7968531.1"/>
    <property type="molecule type" value="Genomic_DNA"/>
</dbReference>
<dbReference type="GO" id="GO:0030132">
    <property type="term" value="C:clathrin coat of coated pit"/>
    <property type="evidence" value="ECO:0007669"/>
    <property type="project" value="InterPro"/>
</dbReference>
<dbReference type="GO" id="GO:0072583">
    <property type="term" value="P:clathrin-dependent endocytosis"/>
    <property type="evidence" value="ECO:0007669"/>
    <property type="project" value="TreeGrafter"/>
</dbReference>
<keyword evidence="8" id="KW-0175">Coiled coil</keyword>
<comment type="function">
    <text evidence="1 7">Clathrin is the major protein of the polyhedral coat of coated pits and vesicles.</text>
</comment>
<comment type="similarity">
    <text evidence="3 7">Belongs to the clathrin light chain family.</text>
</comment>
<dbReference type="GO" id="GO:0032050">
    <property type="term" value="F:clathrin heavy chain binding"/>
    <property type="evidence" value="ECO:0007669"/>
    <property type="project" value="TreeGrafter"/>
</dbReference>
<sequence length="329" mass="35719">MSTSLDAFSMDGEEVNLNSSSTAHFADNNDDESYSSHGGGYSSFTGGDFSGGFPTEGDVAVDHAAAASPEIYGFGAPNPNYSQSSFDSVHMENGNGNGNGNGYVESVFTSDGPVLPPPTQMEPEEGFVLREWRRQNAIQLEEKEKREKELRIKIIEEAEEYKKAFYEKRKLNIETNKVTNREREKLSLANQEKFHKEADKKYWKTIAELIPHEVPTIEKKRSKKDQDKKPSITVVQGPKPGKPTDLSRMRHILLKLKHTPPPHMIPPKPAPTKDAKDGKDGKDGKGGKEAASNATGSAAGVAPGSLTKDAASNSAASIASATNEEQAAT</sequence>
<feature type="region of interest" description="Disordered" evidence="9">
    <location>
        <begin position="213"/>
        <end position="329"/>
    </location>
</feature>
<feature type="coiled-coil region" evidence="8">
    <location>
        <begin position="129"/>
        <end position="160"/>
    </location>
</feature>
<evidence type="ECO:0000256" key="5">
    <source>
        <dbReference type="ARBA" id="ARBA00023176"/>
    </source>
</evidence>
<evidence type="ECO:0000256" key="4">
    <source>
        <dbReference type="ARBA" id="ARBA00023136"/>
    </source>
</evidence>
<dbReference type="PANTHER" id="PTHR10639:SF7">
    <property type="entry name" value="CLATHRIN LIGHT CHAIN"/>
    <property type="match status" value="1"/>
</dbReference>
<keyword evidence="11" id="KW-1185">Reference proteome</keyword>
<evidence type="ECO:0000313" key="11">
    <source>
        <dbReference type="Proteomes" id="UP001163823"/>
    </source>
</evidence>
<gene>
    <name evidence="10" type="ORF">O6P43_012622</name>
</gene>
<keyword evidence="5 7" id="KW-0168">Coated pit</keyword>
<name>A0AAD7PUC4_QUISA</name>
<organism evidence="10 11">
    <name type="scientific">Quillaja saponaria</name>
    <name type="common">Soap bark tree</name>
    <dbReference type="NCBI Taxonomy" id="32244"/>
    <lineage>
        <taxon>Eukaryota</taxon>
        <taxon>Viridiplantae</taxon>
        <taxon>Streptophyta</taxon>
        <taxon>Embryophyta</taxon>
        <taxon>Tracheophyta</taxon>
        <taxon>Spermatophyta</taxon>
        <taxon>Magnoliopsida</taxon>
        <taxon>eudicotyledons</taxon>
        <taxon>Gunneridae</taxon>
        <taxon>Pentapetalae</taxon>
        <taxon>rosids</taxon>
        <taxon>fabids</taxon>
        <taxon>Fabales</taxon>
        <taxon>Quillajaceae</taxon>
        <taxon>Quillaja</taxon>
    </lineage>
</organism>
<dbReference type="GO" id="GO:0005198">
    <property type="term" value="F:structural molecule activity"/>
    <property type="evidence" value="ECO:0007669"/>
    <property type="project" value="InterPro"/>
</dbReference>
<evidence type="ECO:0000256" key="2">
    <source>
        <dbReference type="ARBA" id="ARBA00004180"/>
    </source>
</evidence>
<accession>A0AAD7PUC4</accession>
<feature type="compositionally biased region" description="Low complexity" evidence="9">
    <location>
        <begin position="310"/>
        <end position="321"/>
    </location>
</feature>